<accession>A0AAV7C5V4</accession>
<dbReference type="Proteomes" id="UP000824782">
    <property type="component" value="Unassembled WGS sequence"/>
</dbReference>
<feature type="compositionally biased region" description="Polar residues" evidence="1">
    <location>
        <begin position="52"/>
        <end position="67"/>
    </location>
</feature>
<gene>
    <name evidence="2" type="ORF">GDO81_007099</name>
</gene>
<keyword evidence="3" id="KW-1185">Reference proteome</keyword>
<name>A0AAV7C5V4_ENGPU</name>
<feature type="region of interest" description="Disordered" evidence="1">
    <location>
        <begin position="26"/>
        <end position="67"/>
    </location>
</feature>
<organism evidence="2 3">
    <name type="scientific">Engystomops pustulosus</name>
    <name type="common">Tungara frog</name>
    <name type="synonym">Physalaemus pustulosus</name>
    <dbReference type="NCBI Taxonomy" id="76066"/>
    <lineage>
        <taxon>Eukaryota</taxon>
        <taxon>Metazoa</taxon>
        <taxon>Chordata</taxon>
        <taxon>Craniata</taxon>
        <taxon>Vertebrata</taxon>
        <taxon>Euteleostomi</taxon>
        <taxon>Amphibia</taxon>
        <taxon>Batrachia</taxon>
        <taxon>Anura</taxon>
        <taxon>Neobatrachia</taxon>
        <taxon>Hyloidea</taxon>
        <taxon>Leptodactylidae</taxon>
        <taxon>Leiuperinae</taxon>
        <taxon>Engystomops</taxon>
    </lineage>
</organism>
<evidence type="ECO:0000313" key="3">
    <source>
        <dbReference type="Proteomes" id="UP000824782"/>
    </source>
</evidence>
<feature type="compositionally biased region" description="Basic and acidic residues" evidence="1">
    <location>
        <begin position="34"/>
        <end position="51"/>
    </location>
</feature>
<reference evidence="2" key="1">
    <citation type="thesis" date="2020" institute="ProQuest LLC" country="789 East Eisenhower Parkway, Ann Arbor, MI, USA">
        <title>Comparative Genomics and Chromosome Evolution.</title>
        <authorList>
            <person name="Mudd A.B."/>
        </authorList>
    </citation>
    <scope>NUCLEOTIDE SEQUENCE</scope>
    <source>
        <strain evidence="2">237g6f4</strain>
        <tissue evidence="2">Blood</tissue>
    </source>
</reference>
<proteinExistence type="predicted"/>
<dbReference type="AlphaFoldDB" id="A0AAV7C5V4"/>
<dbReference type="EMBL" id="WNYA01000003">
    <property type="protein sequence ID" value="KAG8580035.1"/>
    <property type="molecule type" value="Genomic_DNA"/>
</dbReference>
<evidence type="ECO:0000256" key="1">
    <source>
        <dbReference type="SAM" id="MobiDB-lite"/>
    </source>
</evidence>
<sequence length="67" mass="7349">MQCSMEAAPYPSIHYYIAGACRPLSPPPSPSTWEAEREAAEHNAGNEDQHPSTDTMQVNNLKGGSYR</sequence>
<protein>
    <submittedName>
        <fullName evidence="2">Uncharacterized protein</fullName>
    </submittedName>
</protein>
<evidence type="ECO:0000313" key="2">
    <source>
        <dbReference type="EMBL" id="KAG8580035.1"/>
    </source>
</evidence>
<comment type="caution">
    <text evidence="2">The sequence shown here is derived from an EMBL/GenBank/DDBJ whole genome shotgun (WGS) entry which is preliminary data.</text>
</comment>